<dbReference type="Proteomes" id="UP000326881">
    <property type="component" value="Chromosome"/>
</dbReference>
<dbReference type="PRINTS" id="PR01438">
    <property type="entry name" value="UNVRSLSTRESS"/>
</dbReference>
<evidence type="ECO:0000313" key="4">
    <source>
        <dbReference type="Proteomes" id="UP000326881"/>
    </source>
</evidence>
<dbReference type="InterPro" id="IPR006016">
    <property type="entry name" value="UspA"/>
</dbReference>
<dbReference type="AlphaFoldDB" id="A0A5Q0C643"/>
<dbReference type="Pfam" id="PF00582">
    <property type="entry name" value="Usp"/>
    <property type="match status" value="1"/>
</dbReference>
<evidence type="ECO:0000259" key="2">
    <source>
        <dbReference type="Pfam" id="PF00582"/>
    </source>
</evidence>
<dbReference type="SUPFAM" id="SSF52402">
    <property type="entry name" value="Adenine nucleotide alpha hydrolases-like"/>
    <property type="match status" value="1"/>
</dbReference>
<comment type="similarity">
    <text evidence="1">Belongs to the universal stress protein A family.</text>
</comment>
<gene>
    <name evidence="3" type="ORF">FZ934_02815</name>
</gene>
<proteinExistence type="inferred from homology"/>
<dbReference type="KEGG" id="rgr:FZ934_02815"/>
<reference evidence="3 4" key="1">
    <citation type="submission" date="2019-08" db="EMBL/GenBank/DDBJ databases">
        <title>Prosopis cineraria nodule microbiome.</title>
        <authorList>
            <person name="Ali R."/>
            <person name="Chaluvadi S.R."/>
            <person name="Wang X."/>
        </authorList>
    </citation>
    <scope>NUCLEOTIDE SEQUENCE [LARGE SCALE GENOMIC DNA]</scope>
    <source>
        <strain evidence="3 4">BG7</strain>
    </source>
</reference>
<keyword evidence="4" id="KW-1185">Reference proteome</keyword>
<dbReference type="InterPro" id="IPR014729">
    <property type="entry name" value="Rossmann-like_a/b/a_fold"/>
</dbReference>
<dbReference type="Gene3D" id="3.40.50.620">
    <property type="entry name" value="HUPs"/>
    <property type="match status" value="1"/>
</dbReference>
<protein>
    <submittedName>
        <fullName evidence="3">Universal stress protein</fullName>
    </submittedName>
</protein>
<dbReference type="OrthoDB" id="9792500at2"/>
<sequence>MYKKIIVAIEIGALEDGALSFRKAATLLDEGGEIILLNVVEDIPTYVAVDLPVELVENAAKDARSRLEELILATGIPANIEISHGRPASGIIAAAESHNADLIILASHLPDFSNYFIGATADRVVRHAKCSVLVDRRRQAATKR</sequence>
<evidence type="ECO:0000313" key="3">
    <source>
        <dbReference type="EMBL" id="QFY59460.1"/>
    </source>
</evidence>
<dbReference type="EMBL" id="CP043498">
    <property type="protein sequence ID" value="QFY59460.1"/>
    <property type="molecule type" value="Genomic_DNA"/>
</dbReference>
<accession>A0A5Q0C643</accession>
<organism evidence="3 4">
    <name type="scientific">Rhizobium grahamii</name>
    <dbReference type="NCBI Taxonomy" id="1120045"/>
    <lineage>
        <taxon>Bacteria</taxon>
        <taxon>Pseudomonadati</taxon>
        <taxon>Pseudomonadota</taxon>
        <taxon>Alphaproteobacteria</taxon>
        <taxon>Hyphomicrobiales</taxon>
        <taxon>Rhizobiaceae</taxon>
        <taxon>Rhizobium/Agrobacterium group</taxon>
        <taxon>Rhizobium</taxon>
    </lineage>
</organism>
<dbReference type="PANTHER" id="PTHR46268">
    <property type="entry name" value="STRESS RESPONSE PROTEIN NHAX"/>
    <property type="match status" value="1"/>
</dbReference>
<name>A0A5Q0C643_9HYPH</name>
<dbReference type="RefSeq" id="WP_153269825.1">
    <property type="nucleotide sequence ID" value="NZ_CP043498.1"/>
</dbReference>
<dbReference type="CDD" id="cd00293">
    <property type="entry name" value="USP-like"/>
    <property type="match status" value="1"/>
</dbReference>
<dbReference type="InterPro" id="IPR006015">
    <property type="entry name" value="Universal_stress_UspA"/>
</dbReference>
<evidence type="ECO:0000256" key="1">
    <source>
        <dbReference type="ARBA" id="ARBA00008791"/>
    </source>
</evidence>
<dbReference type="PANTHER" id="PTHR46268:SF6">
    <property type="entry name" value="UNIVERSAL STRESS PROTEIN UP12"/>
    <property type="match status" value="1"/>
</dbReference>
<feature type="domain" description="UspA" evidence="2">
    <location>
        <begin position="1"/>
        <end position="134"/>
    </location>
</feature>